<evidence type="ECO:0000256" key="1">
    <source>
        <dbReference type="ARBA" id="ARBA00007673"/>
    </source>
</evidence>
<dbReference type="EMBL" id="JAPEUY010000010">
    <property type="protein sequence ID" value="KAJ4368991.1"/>
    <property type="molecule type" value="Genomic_DNA"/>
</dbReference>
<name>A0A9W8Y848_9PLEO</name>
<evidence type="ECO:0000313" key="4">
    <source>
        <dbReference type="EMBL" id="KAJ4368991.1"/>
    </source>
</evidence>
<feature type="region of interest" description="Disordered" evidence="3">
    <location>
        <begin position="480"/>
        <end position="525"/>
    </location>
</feature>
<comment type="similarity">
    <text evidence="1">Belongs to the PrpF family.</text>
</comment>
<dbReference type="PANTHER" id="PTHR43709:SF2">
    <property type="entry name" value="DUF453 DOMAIN PROTEIN (AFU_ORTHOLOGUE AFUA_6G00360)"/>
    <property type="match status" value="1"/>
</dbReference>
<dbReference type="AlphaFoldDB" id="A0A9W8Y848"/>
<dbReference type="Pfam" id="PF04303">
    <property type="entry name" value="PrpF"/>
    <property type="match status" value="2"/>
</dbReference>
<dbReference type="OrthoDB" id="10267539at2759"/>
<dbReference type="Proteomes" id="UP001140560">
    <property type="component" value="Unassembled WGS sequence"/>
</dbReference>
<keyword evidence="5" id="KW-1185">Reference proteome</keyword>
<accession>A0A9W8Y848</accession>
<dbReference type="Gene3D" id="3.10.310.10">
    <property type="entry name" value="Diaminopimelate Epimerase, Chain A, domain 1"/>
    <property type="match status" value="2"/>
</dbReference>
<evidence type="ECO:0000313" key="5">
    <source>
        <dbReference type="Proteomes" id="UP001140560"/>
    </source>
</evidence>
<feature type="compositionally biased region" description="Basic and acidic residues" evidence="3">
    <location>
        <begin position="659"/>
        <end position="672"/>
    </location>
</feature>
<organism evidence="4 5">
    <name type="scientific">Neocucurbitaria cava</name>
    <dbReference type="NCBI Taxonomy" id="798079"/>
    <lineage>
        <taxon>Eukaryota</taxon>
        <taxon>Fungi</taxon>
        <taxon>Dikarya</taxon>
        <taxon>Ascomycota</taxon>
        <taxon>Pezizomycotina</taxon>
        <taxon>Dothideomycetes</taxon>
        <taxon>Pleosporomycetidae</taxon>
        <taxon>Pleosporales</taxon>
        <taxon>Pleosporineae</taxon>
        <taxon>Cucurbitariaceae</taxon>
        <taxon>Neocucurbitaria</taxon>
    </lineage>
</organism>
<feature type="region of interest" description="Disordered" evidence="3">
    <location>
        <begin position="620"/>
        <end position="686"/>
    </location>
</feature>
<proteinExistence type="inferred from homology"/>
<protein>
    <recommendedName>
        <fullName evidence="6">DUF453-domain-containing protein</fullName>
    </recommendedName>
</protein>
<gene>
    <name evidence="4" type="ORF">N0V83_006073</name>
</gene>
<dbReference type="PANTHER" id="PTHR43709">
    <property type="entry name" value="ACONITATE ISOMERASE-RELATED"/>
    <property type="match status" value="1"/>
</dbReference>
<evidence type="ECO:0000256" key="3">
    <source>
        <dbReference type="SAM" id="MobiDB-lite"/>
    </source>
</evidence>
<sequence>MRPSPCFFLRIRSHLPRSSHDSIKPSAQIQRPIEAAYYRGGTSRAVIIQPQFLPKERAKWPTIFRQIMGSGDPYGRQLDGMGAGISSLSKICLVEPYGTRIVNEARSPHVRTGYGGIAAARASAEAVQAQEEAEQSADEQNLDIDYTFVGLGIENLEVDVAGNCGNMSSAIGPYAYNAGLLPPRLYAQGDGEVTVKIRNTNTGKLIDSTFQVVGGQAAAVGGYSIDGVTGPGSKIKLDFKHPYGSKTGKVLPTGKRVDHIAGYRVSCVDGANPAIFIRADDIGVDGTILPNDFNKLPDKLALLERIRKTAAVAMGIASTEDEVPRTVPKIGLVSQSSSHLVLSGQTLKTPQLDIVIRFLSDTQPHRAIPLTAALTTAVAARIPGTIVEQMLAPDPVMDDAITIGHASGRLQVNATMDKKNTVVPVSATVYRTAKRLFEGDIFWTDKADEEVDPKAKYGNSGRHSLGLAFVLENRGQDSAHLFENDPKQDENHQDPEGDLAKEAESSMEEAETSEPPPPSNLSHRPLQDALSHLHNEPGPALQETPLTTAIQQLHTHLGSLLSDPDFSSRPYPPDLLPTLENSYKKILANSRARTQTVQGSKWHRWARDMHERQTRVRNSFERSEKLERKAKKGVMRTTMREVGLDKSGGISRMKKKKKREGEDRLERKERAMKYAGVQWGDGERGS</sequence>
<dbReference type="InterPro" id="IPR007400">
    <property type="entry name" value="PrpF-like"/>
</dbReference>
<reference evidence="4" key="1">
    <citation type="submission" date="2022-10" db="EMBL/GenBank/DDBJ databases">
        <title>Tapping the CABI collections for fungal endophytes: first genome assemblies for Collariella, Neodidymelliopsis, Ascochyta clinopodiicola, Didymella pomorum, Didymosphaeria variabile, Neocosmospora piperis and Neocucurbitaria cava.</title>
        <authorList>
            <person name="Hill R."/>
        </authorList>
    </citation>
    <scope>NUCLEOTIDE SEQUENCE</scope>
    <source>
        <strain evidence="4">IMI 356814</strain>
    </source>
</reference>
<dbReference type="SUPFAM" id="SSF54506">
    <property type="entry name" value="Diaminopimelate epimerase-like"/>
    <property type="match status" value="2"/>
</dbReference>
<keyword evidence="2" id="KW-0413">Isomerase</keyword>
<dbReference type="GO" id="GO:0016853">
    <property type="term" value="F:isomerase activity"/>
    <property type="evidence" value="ECO:0007669"/>
    <property type="project" value="UniProtKB-KW"/>
</dbReference>
<evidence type="ECO:0008006" key="6">
    <source>
        <dbReference type="Google" id="ProtNLM"/>
    </source>
</evidence>
<feature type="compositionally biased region" description="Basic and acidic residues" evidence="3">
    <location>
        <begin position="480"/>
        <end position="504"/>
    </location>
</feature>
<comment type="caution">
    <text evidence="4">The sequence shown here is derived from an EMBL/GenBank/DDBJ whole genome shotgun (WGS) entry which is preliminary data.</text>
</comment>
<evidence type="ECO:0000256" key="2">
    <source>
        <dbReference type="ARBA" id="ARBA00023235"/>
    </source>
</evidence>